<keyword evidence="5" id="KW-1133">Transmembrane helix</keyword>
<name>A0A0F3MIX2_9RICK</name>
<comment type="function">
    <text evidence="10">Component of the F(0) channel, it forms part of the peripheral stalk, linking F(1) to F(0). The b'-subunit is a diverged and duplicated form of b found in plants and photosynthetic bacteria.</text>
</comment>
<dbReference type="PATRIC" id="fig|1359168.3.peg.349"/>
<keyword evidence="3 12" id="KW-0812">Transmembrane</keyword>
<evidence type="ECO:0000256" key="10">
    <source>
        <dbReference type="ARBA" id="ARBA00025614"/>
    </source>
</evidence>
<comment type="similarity">
    <text evidence="12">Belongs to the ATPase B chain family.</text>
</comment>
<keyword evidence="7" id="KW-0472">Membrane</keyword>
<accession>A0A0F3MIX2</accession>
<dbReference type="AlphaFoldDB" id="A0A0F3MIX2"/>
<proteinExistence type="inferred from homology"/>
<dbReference type="GO" id="GO:0012505">
    <property type="term" value="C:endomembrane system"/>
    <property type="evidence" value="ECO:0007669"/>
    <property type="project" value="UniProtKB-SubCell"/>
</dbReference>
<dbReference type="RefSeq" id="WP_198139657.1">
    <property type="nucleotide sequence ID" value="NZ_LANP01000018.1"/>
</dbReference>
<evidence type="ECO:0000256" key="4">
    <source>
        <dbReference type="ARBA" id="ARBA00022781"/>
    </source>
</evidence>
<comment type="subcellular location">
    <subcellularLocation>
        <location evidence="11">Endomembrane system</location>
        <topology evidence="11">Single-pass membrane protein</topology>
    </subcellularLocation>
</comment>
<evidence type="ECO:0000256" key="11">
    <source>
        <dbReference type="ARBA" id="ARBA00037847"/>
    </source>
</evidence>
<evidence type="ECO:0000256" key="2">
    <source>
        <dbReference type="ARBA" id="ARBA00022547"/>
    </source>
</evidence>
<dbReference type="Pfam" id="PF00430">
    <property type="entry name" value="ATP-synt_B"/>
    <property type="match status" value="1"/>
</dbReference>
<dbReference type="Proteomes" id="UP000033616">
    <property type="component" value="Unassembled WGS sequence"/>
</dbReference>
<dbReference type="InterPro" id="IPR002146">
    <property type="entry name" value="ATP_synth_b/b'su_bac/chlpt"/>
</dbReference>
<dbReference type="GO" id="GO:0015078">
    <property type="term" value="F:proton transmembrane transporter activity"/>
    <property type="evidence" value="ECO:0007669"/>
    <property type="project" value="InterPro"/>
</dbReference>
<dbReference type="GO" id="GO:0045259">
    <property type="term" value="C:proton-transporting ATP synthase complex"/>
    <property type="evidence" value="ECO:0007669"/>
    <property type="project" value="UniProtKB-KW"/>
</dbReference>
<dbReference type="GO" id="GO:0015986">
    <property type="term" value="P:proton motive force-driven ATP synthesis"/>
    <property type="evidence" value="ECO:0007669"/>
    <property type="project" value="InterPro"/>
</dbReference>
<evidence type="ECO:0000256" key="8">
    <source>
        <dbReference type="ARBA" id="ARBA00023310"/>
    </source>
</evidence>
<evidence type="ECO:0000313" key="14">
    <source>
        <dbReference type="EMBL" id="KJV55713.1"/>
    </source>
</evidence>
<evidence type="ECO:0000256" key="9">
    <source>
        <dbReference type="ARBA" id="ARBA00025198"/>
    </source>
</evidence>
<keyword evidence="8" id="KW-0066">ATP synthesis</keyword>
<reference evidence="14 15" key="1">
    <citation type="submission" date="2015-02" db="EMBL/GenBank/DDBJ databases">
        <title>Genome Sequencing of Rickettsiales.</title>
        <authorList>
            <person name="Daugherty S.C."/>
            <person name="Su Q."/>
            <person name="Abolude K."/>
            <person name="Beier-Sexton M."/>
            <person name="Carlyon J.A."/>
            <person name="Carter R."/>
            <person name="Day N.P."/>
            <person name="Dumler S.J."/>
            <person name="Dyachenko V."/>
            <person name="Godinez A."/>
            <person name="Kurtti T.J."/>
            <person name="Lichay M."/>
            <person name="Mullins K.E."/>
            <person name="Ott S."/>
            <person name="Pappas-Brown V."/>
            <person name="Paris D.H."/>
            <person name="Patel P."/>
            <person name="Richards A.L."/>
            <person name="Sadzewicz L."/>
            <person name="Sears K."/>
            <person name="Seidman D."/>
            <person name="Sengamalay N."/>
            <person name="Stenos J."/>
            <person name="Tallon L.J."/>
            <person name="Vincent G."/>
            <person name="Fraser C.M."/>
            <person name="Munderloh U."/>
            <person name="Dunning-Hotopp J.C."/>
        </authorList>
    </citation>
    <scope>NUCLEOTIDE SEQUENCE [LARGE SCALE GENOMIC DNA]</scope>
    <source>
        <strain evidence="14 15">Fuller</strain>
    </source>
</reference>
<dbReference type="CDD" id="cd06503">
    <property type="entry name" value="ATP-synt_Fo_b"/>
    <property type="match status" value="1"/>
</dbReference>
<sequence length="161" mass="18828">MLIYFILFIIISYKPFKKFLTNTLDNKIKSIKDRIDHSIAINDNAEEMLIEAKTKLIEAKNKKTTLLAQAQKAANNIAALKLNDLEIKIKEYEMQVQERIKYEKHRAIEEMYAYFFKISSKIALKYISDTLQNSDTNIIISMIDNNKHDESNSICNSPYQR</sequence>
<evidence type="ECO:0000256" key="5">
    <source>
        <dbReference type="ARBA" id="ARBA00022989"/>
    </source>
</evidence>
<evidence type="ECO:0000313" key="15">
    <source>
        <dbReference type="Proteomes" id="UP000033616"/>
    </source>
</evidence>
<comment type="caution">
    <text evidence="14">The sequence shown here is derived from an EMBL/GenBank/DDBJ whole genome shotgun (WGS) entry which is preliminary data.</text>
</comment>
<feature type="coiled-coil region" evidence="13">
    <location>
        <begin position="42"/>
        <end position="95"/>
    </location>
</feature>
<protein>
    <submittedName>
        <fullName evidence="14">ATP synthase B/B' CF family protein</fullName>
    </submittedName>
</protein>
<evidence type="ECO:0000256" key="13">
    <source>
        <dbReference type="SAM" id="Coils"/>
    </source>
</evidence>
<evidence type="ECO:0000256" key="12">
    <source>
        <dbReference type="RuleBase" id="RU003848"/>
    </source>
</evidence>
<keyword evidence="2 12" id="KW-0138">CF(0)</keyword>
<keyword evidence="4 12" id="KW-0375">Hydrogen ion transport</keyword>
<evidence type="ECO:0000256" key="3">
    <source>
        <dbReference type="ARBA" id="ARBA00022692"/>
    </source>
</evidence>
<evidence type="ECO:0000256" key="1">
    <source>
        <dbReference type="ARBA" id="ARBA00022448"/>
    </source>
</evidence>
<keyword evidence="13" id="KW-0175">Coiled coil</keyword>
<keyword evidence="6 12" id="KW-0406">Ion transport</keyword>
<dbReference type="EMBL" id="LANP01000018">
    <property type="protein sequence ID" value="KJV55713.1"/>
    <property type="molecule type" value="Genomic_DNA"/>
</dbReference>
<organism evidence="14 15">
    <name type="scientific">Orientia chuto str. Dubai</name>
    <dbReference type="NCBI Taxonomy" id="1359168"/>
    <lineage>
        <taxon>Bacteria</taxon>
        <taxon>Pseudomonadati</taxon>
        <taxon>Pseudomonadota</taxon>
        <taxon>Alphaproteobacteria</taxon>
        <taxon>Rickettsiales</taxon>
        <taxon>Rickettsiaceae</taxon>
        <taxon>Rickettsieae</taxon>
        <taxon>Orientia</taxon>
    </lineage>
</organism>
<gene>
    <name evidence="14" type="ORF">OCHUTO_0726</name>
</gene>
<keyword evidence="1 12" id="KW-0813">Transport</keyword>
<comment type="function">
    <text evidence="9">F(1)F(0) ATP synthase produces ATP from ADP in the presence of a proton or sodium gradient. F-type ATPases consist of two structural domains, F(1) containing the extramembraneous catalytic core and F(0) containing the membrane proton channel, linked together by a central stalk and a peripheral stalk. During catalysis, ATP synthesis in the catalytic domain of F(1) is coupled via a rotary mechanism of the central stalk subunits to proton translocation.</text>
</comment>
<evidence type="ECO:0000256" key="7">
    <source>
        <dbReference type="ARBA" id="ARBA00023136"/>
    </source>
</evidence>
<evidence type="ECO:0000256" key="6">
    <source>
        <dbReference type="ARBA" id="ARBA00023065"/>
    </source>
</evidence>
<dbReference type="STRING" id="1359168.OCHUTO_0726"/>
<keyword evidence="15" id="KW-1185">Reference proteome</keyword>